<reference evidence="2" key="1">
    <citation type="submission" date="2023-04" db="EMBL/GenBank/DDBJ databases">
        <title>Molecular characterization of the Integrative and Conjugative elements harboring multidrug-resistance gene from Glaesserella (Haemophilus) parasuis.</title>
        <authorList>
            <person name="Che Y."/>
            <person name="Zhou L."/>
        </authorList>
    </citation>
    <scope>NUCLEOTIDE SEQUENCE</scope>
    <source>
        <strain evidence="2">Z44</strain>
    </source>
</reference>
<keyword evidence="2" id="KW-0675">Receptor</keyword>
<accession>A0AAJ6DB90</accession>
<feature type="domain" description="Opioid growth factor receptor (OGFr) conserved" evidence="1">
    <location>
        <begin position="35"/>
        <end position="161"/>
    </location>
</feature>
<dbReference type="AlphaFoldDB" id="A0AAJ6DB90"/>
<gene>
    <name evidence="2" type="ORF">QBL01_06005</name>
</gene>
<dbReference type="RefSeq" id="WP_075604524.1">
    <property type="nucleotide sequence ID" value="NZ_CP121769.1"/>
</dbReference>
<organism evidence="2 3">
    <name type="scientific">Glaesserella parasuis</name>
    <name type="common">Haemophilus parasuis</name>
    <dbReference type="NCBI Taxonomy" id="738"/>
    <lineage>
        <taxon>Bacteria</taxon>
        <taxon>Pseudomonadati</taxon>
        <taxon>Pseudomonadota</taxon>
        <taxon>Gammaproteobacteria</taxon>
        <taxon>Pasteurellales</taxon>
        <taxon>Pasteurellaceae</taxon>
        <taxon>Glaesserella</taxon>
    </lineage>
</organism>
<proteinExistence type="predicted"/>
<dbReference type="InterPro" id="IPR006757">
    <property type="entry name" value="OGF_rcpt"/>
</dbReference>
<dbReference type="GO" id="GO:0038023">
    <property type="term" value="F:signaling receptor activity"/>
    <property type="evidence" value="ECO:0007669"/>
    <property type="project" value="InterPro"/>
</dbReference>
<dbReference type="Pfam" id="PF04664">
    <property type="entry name" value="OGFr_N"/>
    <property type="match status" value="1"/>
</dbReference>
<protein>
    <submittedName>
        <fullName evidence="2">Opioid growth factor receptor-related protein</fullName>
    </submittedName>
</protein>
<evidence type="ECO:0000313" key="3">
    <source>
        <dbReference type="Proteomes" id="UP001222296"/>
    </source>
</evidence>
<sequence length="168" mass="20118">MHPINEFYLGLRKTERGFDLPTLWNLSPTMIGLQYFYIEWLFPVNQSSKWNKHAPLLLGDDLNFFKQNEEIQKNYLTSFDKIIHYFGIYREGNTLFITDELKARSYWLREVGHEEKKISRIMHSLAWCGHLELAKNLQKLSIELIKEKGYLKEGTLTIWQDILDEYQK</sequence>
<evidence type="ECO:0000259" key="1">
    <source>
        <dbReference type="Pfam" id="PF04664"/>
    </source>
</evidence>
<dbReference type="GO" id="GO:0016020">
    <property type="term" value="C:membrane"/>
    <property type="evidence" value="ECO:0007669"/>
    <property type="project" value="InterPro"/>
</dbReference>
<dbReference type="EMBL" id="CP121769">
    <property type="protein sequence ID" value="WGE11114.1"/>
    <property type="molecule type" value="Genomic_DNA"/>
</dbReference>
<name>A0AAJ6DB90_GLAPU</name>
<evidence type="ECO:0000313" key="2">
    <source>
        <dbReference type="EMBL" id="WGE11114.1"/>
    </source>
</evidence>
<dbReference type="Proteomes" id="UP001222296">
    <property type="component" value="Chromosome"/>
</dbReference>